<name>A0A1T2KT05_9GAMM</name>
<gene>
    <name evidence="1" type="ORF">BOW51_09315</name>
</gene>
<proteinExistence type="predicted"/>
<comment type="caution">
    <text evidence="1">The sequence shown here is derived from an EMBL/GenBank/DDBJ whole genome shotgun (WGS) entry which is preliminary data.</text>
</comment>
<evidence type="ECO:0000313" key="1">
    <source>
        <dbReference type="EMBL" id="OOZ35987.1"/>
    </source>
</evidence>
<sequence>MSIKKRIFFALILLSLLALVSLLTAVISEDALKQIIIKHHVDVTREKASAITRILDDRINETRLLAQHPAVVAAVQESNRQHSKWDHEAVMASILQLDEEWIANRVREGL</sequence>
<reference evidence="1 2" key="1">
    <citation type="submission" date="2016-11" db="EMBL/GenBank/DDBJ databases">
        <title>Mixed transmission modes and dynamic genome evolution in an obligate animal-bacterial symbiosis.</title>
        <authorList>
            <person name="Russell S.L."/>
            <person name="Corbett-Detig R.B."/>
            <person name="Cavanaugh C.M."/>
        </authorList>
    </citation>
    <scope>NUCLEOTIDE SEQUENCE [LARGE SCALE GENOMIC DNA]</scope>
    <source>
        <strain evidence="1">Se-Cadez</strain>
    </source>
</reference>
<dbReference type="RefSeq" id="WP_078487745.1">
    <property type="nucleotide sequence ID" value="NZ_MPRJ01000061.1"/>
</dbReference>
<dbReference type="AlphaFoldDB" id="A0A1T2KT05"/>
<protein>
    <submittedName>
        <fullName evidence="1">Uncharacterized protein</fullName>
    </submittedName>
</protein>
<evidence type="ECO:0000313" key="2">
    <source>
        <dbReference type="Proteomes" id="UP000190896"/>
    </source>
</evidence>
<keyword evidence="2" id="KW-1185">Reference proteome</keyword>
<dbReference type="EMBL" id="MPRJ01000061">
    <property type="protein sequence ID" value="OOZ35987.1"/>
    <property type="molecule type" value="Genomic_DNA"/>
</dbReference>
<dbReference type="Proteomes" id="UP000190896">
    <property type="component" value="Unassembled WGS sequence"/>
</dbReference>
<accession>A0A1T2KT05</accession>
<organism evidence="1 2">
    <name type="scientific">Solemya velesiana gill symbiont</name>
    <dbReference type="NCBI Taxonomy" id="1918948"/>
    <lineage>
        <taxon>Bacteria</taxon>
        <taxon>Pseudomonadati</taxon>
        <taxon>Pseudomonadota</taxon>
        <taxon>Gammaproteobacteria</taxon>
        <taxon>sulfur-oxidizing symbionts</taxon>
    </lineage>
</organism>